<comment type="function">
    <text evidence="16">Modulates chromatin structure and DNA damage response by regulating key determinants of chromatin compaction and DNA damage response. Binds H3K4me3-containing chromatin and promotes DNA condensation by recruiting corepressors such as TRIM28 and H3K9 methyltransferase SETDB1. Required for normal chromosome condensation during the early stages of mitosis. Required for normal chromosome separation during mitosis. Increases both chromatin-associated levels and activity of H3K9 methyltransferases, such as SETDB1, thus enhancing H3K9 trimethylation. Essential for testicular stem-cell differentiation and sustained spermatogenesis.</text>
</comment>
<comment type="subcellular location">
    <subcellularLocation>
        <location evidence="1">Cytoplasm</location>
    </subcellularLocation>
    <subcellularLocation>
        <location evidence="2">Nucleus</location>
        <location evidence="2">Nucleoplasm</location>
    </subcellularLocation>
</comment>
<dbReference type="GO" id="GO:0006914">
    <property type="term" value="P:autophagy"/>
    <property type="evidence" value="ECO:0007669"/>
    <property type="project" value="UniProtKB-KW"/>
</dbReference>
<evidence type="ECO:0000256" key="6">
    <source>
        <dbReference type="ARBA" id="ARBA00022771"/>
    </source>
</evidence>
<evidence type="ECO:0000256" key="1">
    <source>
        <dbReference type="ARBA" id="ARBA00004496"/>
    </source>
</evidence>
<dbReference type="InterPro" id="IPR001965">
    <property type="entry name" value="Znf_PHD"/>
</dbReference>
<dbReference type="Pfam" id="PF13831">
    <property type="entry name" value="PHD_2"/>
    <property type="match status" value="1"/>
</dbReference>
<dbReference type="GO" id="GO:0031398">
    <property type="term" value="P:positive regulation of protein ubiquitination"/>
    <property type="evidence" value="ECO:0007669"/>
    <property type="project" value="TreeGrafter"/>
</dbReference>
<dbReference type="InterPro" id="IPR011011">
    <property type="entry name" value="Znf_FYVE_PHD"/>
</dbReference>
<dbReference type="PANTHER" id="PTHR14571">
    <property type="entry name" value="HISTONE-LYSINE N-METHYLTRANSFERASE SET-26-RELATED"/>
    <property type="match status" value="1"/>
</dbReference>
<evidence type="ECO:0000256" key="12">
    <source>
        <dbReference type="ARBA" id="ARBA00023242"/>
    </source>
</evidence>
<feature type="compositionally biased region" description="Basic residues" evidence="18">
    <location>
        <begin position="169"/>
        <end position="187"/>
    </location>
</feature>
<dbReference type="EMBL" id="JAGXEW010000042">
    <property type="protein sequence ID" value="KAK1153234.1"/>
    <property type="molecule type" value="Genomic_DNA"/>
</dbReference>
<evidence type="ECO:0000256" key="2">
    <source>
        <dbReference type="ARBA" id="ARBA00004642"/>
    </source>
</evidence>
<dbReference type="EMBL" id="JAGXEW010000040">
    <property type="protein sequence ID" value="KAK1153634.1"/>
    <property type="molecule type" value="Genomic_DNA"/>
</dbReference>
<reference evidence="21" key="1">
    <citation type="submission" date="2022-02" db="EMBL/GenBank/DDBJ databases">
        <title>Atlantic sturgeon de novo genome assembly.</title>
        <authorList>
            <person name="Stock M."/>
            <person name="Klopp C."/>
            <person name="Guiguen Y."/>
            <person name="Cabau C."/>
            <person name="Parinello H."/>
            <person name="Santidrian Yebra-Pimentel E."/>
            <person name="Kuhl H."/>
            <person name="Dirks R.P."/>
            <person name="Guessner J."/>
            <person name="Wuertz S."/>
            <person name="Du K."/>
            <person name="Schartl M."/>
        </authorList>
    </citation>
    <scope>NUCLEOTIDE SEQUENCE</scope>
    <source>
        <strain evidence="21">STURGEONOMICS-FGT-2020</strain>
        <tissue evidence="21">Whole blood</tissue>
    </source>
</reference>
<dbReference type="GO" id="GO:0051301">
    <property type="term" value="P:cell division"/>
    <property type="evidence" value="ECO:0007669"/>
    <property type="project" value="UniProtKB-KW"/>
</dbReference>
<organism evidence="21 22">
    <name type="scientific">Acipenser oxyrinchus oxyrinchus</name>
    <dbReference type="NCBI Taxonomy" id="40147"/>
    <lineage>
        <taxon>Eukaryota</taxon>
        <taxon>Metazoa</taxon>
        <taxon>Chordata</taxon>
        <taxon>Craniata</taxon>
        <taxon>Vertebrata</taxon>
        <taxon>Euteleostomi</taxon>
        <taxon>Actinopterygii</taxon>
        <taxon>Chondrostei</taxon>
        <taxon>Acipenseriformes</taxon>
        <taxon>Acipenseridae</taxon>
        <taxon>Acipenser</taxon>
    </lineage>
</organism>
<dbReference type="InterPro" id="IPR019786">
    <property type="entry name" value="Zinc_finger_PHD-type_CS"/>
</dbReference>
<proteinExistence type="inferred from homology"/>
<evidence type="ECO:0000256" key="7">
    <source>
        <dbReference type="ARBA" id="ARBA00022776"/>
    </source>
</evidence>
<protein>
    <recommendedName>
        <fullName evidence="17">PHD finger protein 13</fullName>
    </recommendedName>
</protein>
<dbReference type="InterPro" id="IPR013083">
    <property type="entry name" value="Znf_RING/FYVE/PHD"/>
</dbReference>
<evidence type="ECO:0000259" key="19">
    <source>
        <dbReference type="SMART" id="SM00249"/>
    </source>
</evidence>
<dbReference type="GO" id="GO:0008270">
    <property type="term" value="F:zinc ion binding"/>
    <property type="evidence" value="ECO:0007669"/>
    <property type="project" value="UniProtKB-KW"/>
</dbReference>
<dbReference type="GO" id="GO:0005654">
    <property type="term" value="C:nucleoplasm"/>
    <property type="evidence" value="ECO:0007669"/>
    <property type="project" value="UniProtKB-SubCell"/>
</dbReference>
<dbReference type="GO" id="GO:0030261">
    <property type="term" value="P:chromosome condensation"/>
    <property type="evidence" value="ECO:0007669"/>
    <property type="project" value="UniProtKB-KW"/>
</dbReference>
<dbReference type="PANTHER" id="PTHR14571:SF8">
    <property type="entry name" value="PHD FINGER PROTEIN 23"/>
    <property type="match status" value="1"/>
</dbReference>
<dbReference type="Gene3D" id="3.30.40.10">
    <property type="entry name" value="Zinc/RING finger domain, C3HC4 (zinc finger)"/>
    <property type="match status" value="1"/>
</dbReference>
<dbReference type="GO" id="GO:0006325">
    <property type="term" value="P:chromatin organization"/>
    <property type="evidence" value="ECO:0007669"/>
    <property type="project" value="UniProtKB-KW"/>
</dbReference>
<dbReference type="FunFam" id="3.30.40.10:FF:000039">
    <property type="entry name" value="PHD finger protein 13"/>
    <property type="match status" value="1"/>
</dbReference>
<keyword evidence="11" id="KW-0226">DNA condensation</keyword>
<keyword evidence="6" id="KW-0863">Zinc-finger</keyword>
<dbReference type="Proteomes" id="UP001230051">
    <property type="component" value="Unassembled WGS sequence"/>
</dbReference>
<evidence type="ECO:0000256" key="3">
    <source>
        <dbReference type="ARBA" id="ARBA00022490"/>
    </source>
</evidence>
<keyword evidence="12" id="KW-0539">Nucleus</keyword>
<evidence type="ECO:0000256" key="9">
    <source>
        <dbReference type="ARBA" id="ARBA00022853"/>
    </source>
</evidence>
<keyword evidence="10" id="KW-0072">Autophagy</keyword>
<accession>A0AAD8FUD3</accession>
<evidence type="ECO:0000313" key="21">
    <source>
        <dbReference type="EMBL" id="KAK1153634.1"/>
    </source>
</evidence>
<evidence type="ECO:0000313" key="20">
    <source>
        <dbReference type="EMBL" id="KAK1153234.1"/>
    </source>
</evidence>
<evidence type="ECO:0000256" key="5">
    <source>
        <dbReference type="ARBA" id="ARBA00022723"/>
    </source>
</evidence>
<dbReference type="SMART" id="SM00249">
    <property type="entry name" value="PHD"/>
    <property type="match status" value="1"/>
</dbReference>
<keyword evidence="7" id="KW-0498">Mitosis</keyword>
<dbReference type="GO" id="GO:1902902">
    <property type="term" value="P:negative regulation of autophagosome assembly"/>
    <property type="evidence" value="ECO:0007669"/>
    <property type="project" value="TreeGrafter"/>
</dbReference>
<evidence type="ECO:0000256" key="17">
    <source>
        <dbReference type="ARBA" id="ARBA00068751"/>
    </source>
</evidence>
<gene>
    <name evidence="21" type="primary">phf23b</name>
    <name evidence="21" type="ORF">AOXY_G29731</name>
    <name evidence="20" type="ORF">AOXY_G30134</name>
</gene>
<evidence type="ECO:0000256" key="4">
    <source>
        <dbReference type="ARBA" id="ARBA00022618"/>
    </source>
</evidence>
<keyword evidence="22" id="KW-1185">Reference proteome</keyword>
<evidence type="ECO:0000256" key="16">
    <source>
        <dbReference type="ARBA" id="ARBA00055120"/>
    </source>
</evidence>
<feature type="domain" description="Zinc finger PHD-type" evidence="19">
    <location>
        <begin position="277"/>
        <end position="321"/>
    </location>
</feature>
<dbReference type="CDD" id="cd15631">
    <property type="entry name" value="PHD_PHF23"/>
    <property type="match status" value="1"/>
</dbReference>
<comment type="function">
    <text evidence="14">Acts as a negative regulator of autophagy.</text>
</comment>
<evidence type="ECO:0000313" key="22">
    <source>
        <dbReference type="Proteomes" id="UP001230051"/>
    </source>
</evidence>
<dbReference type="InterPro" id="IPR019787">
    <property type="entry name" value="Znf_PHD-finger"/>
</dbReference>
<dbReference type="PROSITE" id="PS01359">
    <property type="entry name" value="ZF_PHD_1"/>
    <property type="match status" value="1"/>
</dbReference>
<comment type="caution">
    <text evidence="21">The sequence shown here is derived from an EMBL/GenBank/DDBJ whole genome shotgun (WGS) entry which is preliminary data.</text>
</comment>
<evidence type="ECO:0000256" key="8">
    <source>
        <dbReference type="ARBA" id="ARBA00022833"/>
    </source>
</evidence>
<evidence type="ECO:0000256" key="13">
    <source>
        <dbReference type="ARBA" id="ARBA00023306"/>
    </source>
</evidence>
<dbReference type="AlphaFoldDB" id="A0AAD8FUD3"/>
<dbReference type="GO" id="GO:1901097">
    <property type="term" value="P:negative regulation of autophagosome maturation"/>
    <property type="evidence" value="ECO:0007669"/>
    <property type="project" value="TreeGrafter"/>
</dbReference>
<feature type="region of interest" description="Disordered" evidence="18">
    <location>
        <begin position="121"/>
        <end position="229"/>
    </location>
</feature>
<dbReference type="GO" id="GO:0005737">
    <property type="term" value="C:cytoplasm"/>
    <property type="evidence" value="ECO:0007669"/>
    <property type="project" value="UniProtKB-SubCell"/>
</dbReference>
<feature type="region of interest" description="Disordered" evidence="18">
    <location>
        <begin position="50"/>
        <end position="78"/>
    </location>
</feature>
<evidence type="ECO:0000256" key="18">
    <source>
        <dbReference type="SAM" id="MobiDB-lite"/>
    </source>
</evidence>
<evidence type="ECO:0000256" key="11">
    <source>
        <dbReference type="ARBA" id="ARBA00023067"/>
    </source>
</evidence>
<keyword evidence="8" id="KW-0862">Zinc</keyword>
<name>A0AAD8FUD3_ACIOX</name>
<keyword evidence="13" id="KW-0131">Cell cycle</keyword>
<sequence>MLEIMAEHQDSLLKCKAESLPPEKRKRTVEDFNKFCSFVLAYAGYIPSTKEEGQWTPPSSNTPHKPAGGGADAGDGWASAQSDLHTIQTFVRKARASKGKGLRRLHSDSSLLDKMRLKDSLFDSSSSSTASSTPRSEKKKEKKLKKLSLGSATLATAGGSTNTGQEKRARIKRSKNPKPTKALKKLKSSPPSETDSEGRAKEGEAPGLGPEFQESLGLSGQGFGEQRPNHSKEAGFAELLGEESTRDADASSSEGETWIADEDIMVESGDDSWDLITCYCRKPFAGRPMIECNQCGIWVHLSCAKIKKSNVPDIFYCHKCKDTRLDRRSGHKREPERV</sequence>
<evidence type="ECO:0000256" key="15">
    <source>
        <dbReference type="ARBA" id="ARBA00037988"/>
    </source>
</evidence>
<keyword evidence="9" id="KW-0156">Chromatin regulator</keyword>
<comment type="similarity">
    <text evidence="15">Belongs to the PHF23 family.</text>
</comment>
<evidence type="ECO:0000256" key="14">
    <source>
        <dbReference type="ARBA" id="ARBA00037151"/>
    </source>
</evidence>
<keyword evidence="3" id="KW-0963">Cytoplasm</keyword>
<keyword evidence="5" id="KW-0479">Metal-binding</keyword>
<feature type="compositionally biased region" description="Polar residues" evidence="18">
    <location>
        <begin position="150"/>
        <end position="164"/>
    </location>
</feature>
<feature type="compositionally biased region" description="Low complexity" evidence="18">
    <location>
        <begin position="124"/>
        <end position="133"/>
    </location>
</feature>
<evidence type="ECO:0000256" key="10">
    <source>
        <dbReference type="ARBA" id="ARBA00023006"/>
    </source>
</evidence>
<keyword evidence="4" id="KW-0132">Cell division</keyword>
<dbReference type="SUPFAM" id="SSF57903">
    <property type="entry name" value="FYVE/PHD zinc finger"/>
    <property type="match status" value="1"/>
</dbReference>